<organism evidence="5 6">
    <name type="scientific">Sphingosinicella xenopeptidilytica</name>
    <dbReference type="NCBI Taxonomy" id="364098"/>
    <lineage>
        <taxon>Bacteria</taxon>
        <taxon>Pseudomonadati</taxon>
        <taxon>Pseudomonadota</taxon>
        <taxon>Alphaproteobacteria</taxon>
        <taxon>Sphingomonadales</taxon>
        <taxon>Sphingosinicellaceae</taxon>
        <taxon>Sphingosinicella</taxon>
    </lineage>
</organism>
<proteinExistence type="predicted"/>
<dbReference type="Gene3D" id="1.10.10.60">
    <property type="entry name" value="Homeodomain-like"/>
    <property type="match status" value="1"/>
</dbReference>
<keyword evidence="1" id="KW-0805">Transcription regulation</keyword>
<dbReference type="Proteomes" id="UP001597124">
    <property type="component" value="Unassembled WGS sequence"/>
</dbReference>
<dbReference type="Pfam" id="PF14525">
    <property type="entry name" value="AraC_binding_2"/>
    <property type="match status" value="1"/>
</dbReference>
<accession>A0ABW3C383</accession>
<dbReference type="InterPro" id="IPR018062">
    <property type="entry name" value="HTH_AraC-typ_CS"/>
</dbReference>
<dbReference type="RefSeq" id="WP_381490451.1">
    <property type="nucleotide sequence ID" value="NZ_JBHTIK010000005.1"/>
</dbReference>
<dbReference type="PROSITE" id="PS01124">
    <property type="entry name" value="HTH_ARAC_FAMILY_2"/>
    <property type="match status" value="1"/>
</dbReference>
<dbReference type="InterPro" id="IPR050204">
    <property type="entry name" value="AraC_XylS_family_regulators"/>
</dbReference>
<dbReference type="Pfam" id="PF12833">
    <property type="entry name" value="HTH_18"/>
    <property type="match status" value="1"/>
</dbReference>
<dbReference type="InterPro" id="IPR018060">
    <property type="entry name" value="HTH_AraC"/>
</dbReference>
<protein>
    <submittedName>
        <fullName evidence="5">AraC family transcriptional regulator</fullName>
    </submittedName>
</protein>
<keyword evidence="2" id="KW-0238">DNA-binding</keyword>
<sequence length="344" mass="37936">MQSNARDLIDSDVFEQLRLPVVRPSTLSTVARQLCGKHGDSYKFRPEDRLSQNMVIHGPENPELSICAVKTSSAFVSETVAQRGVNIMIPLEPEFSVLSDRKSWEPVAPASVLVSSPGRPQCIRWPEGGRLFALRISRSAFEGVLSRAGAAGAGMPMHFSPIMDLNSEGGEAFSPLLRALAVDVANDEALFQYPDVASAWATLIASALLRRQPNNVYRKDEGAREEMPAFVKTALDYIDRRLQDEDLCRASVVAASGVPARTLHYWFKKLFCVGPIAYARQLRLYHIRAELMADDQRSTIADIAARWGFYDGSAFAAAYRAMFGELPSVTVKRREGCSALPKAI</sequence>
<feature type="domain" description="HTH araC/xylS-type" evidence="4">
    <location>
        <begin position="232"/>
        <end position="333"/>
    </location>
</feature>
<keyword evidence="3" id="KW-0804">Transcription</keyword>
<name>A0ABW3C383_SPHXN</name>
<reference evidence="6" key="1">
    <citation type="journal article" date="2019" name="Int. J. Syst. Evol. Microbiol.">
        <title>The Global Catalogue of Microorganisms (GCM) 10K type strain sequencing project: providing services to taxonomists for standard genome sequencing and annotation.</title>
        <authorList>
            <consortium name="The Broad Institute Genomics Platform"/>
            <consortium name="The Broad Institute Genome Sequencing Center for Infectious Disease"/>
            <person name="Wu L."/>
            <person name="Ma J."/>
        </authorList>
    </citation>
    <scope>NUCLEOTIDE SEQUENCE [LARGE SCALE GENOMIC DNA]</scope>
    <source>
        <strain evidence="6">CCUG 52537</strain>
    </source>
</reference>
<evidence type="ECO:0000256" key="1">
    <source>
        <dbReference type="ARBA" id="ARBA00023015"/>
    </source>
</evidence>
<dbReference type="PANTHER" id="PTHR46796">
    <property type="entry name" value="HTH-TYPE TRANSCRIPTIONAL ACTIVATOR RHAS-RELATED"/>
    <property type="match status" value="1"/>
</dbReference>
<gene>
    <name evidence="5" type="ORF">ACFQ00_11195</name>
</gene>
<dbReference type="PROSITE" id="PS00041">
    <property type="entry name" value="HTH_ARAC_FAMILY_1"/>
    <property type="match status" value="1"/>
</dbReference>
<dbReference type="EMBL" id="JBHTIK010000005">
    <property type="protein sequence ID" value="MFD0848891.1"/>
    <property type="molecule type" value="Genomic_DNA"/>
</dbReference>
<dbReference type="InterPro" id="IPR035418">
    <property type="entry name" value="AraC-bd_2"/>
</dbReference>
<dbReference type="SUPFAM" id="SSF46689">
    <property type="entry name" value="Homeodomain-like"/>
    <property type="match status" value="1"/>
</dbReference>
<evidence type="ECO:0000259" key="4">
    <source>
        <dbReference type="PROSITE" id="PS01124"/>
    </source>
</evidence>
<dbReference type="PANTHER" id="PTHR46796:SF12">
    <property type="entry name" value="HTH-TYPE DNA-BINDING TRANSCRIPTIONAL ACTIVATOR EUTR"/>
    <property type="match status" value="1"/>
</dbReference>
<evidence type="ECO:0000313" key="5">
    <source>
        <dbReference type="EMBL" id="MFD0848891.1"/>
    </source>
</evidence>
<evidence type="ECO:0000256" key="2">
    <source>
        <dbReference type="ARBA" id="ARBA00023125"/>
    </source>
</evidence>
<keyword evidence="6" id="KW-1185">Reference proteome</keyword>
<evidence type="ECO:0000313" key="6">
    <source>
        <dbReference type="Proteomes" id="UP001597124"/>
    </source>
</evidence>
<evidence type="ECO:0000256" key="3">
    <source>
        <dbReference type="ARBA" id="ARBA00023163"/>
    </source>
</evidence>
<dbReference type="SMART" id="SM00342">
    <property type="entry name" value="HTH_ARAC"/>
    <property type="match status" value="1"/>
</dbReference>
<comment type="caution">
    <text evidence="5">The sequence shown here is derived from an EMBL/GenBank/DDBJ whole genome shotgun (WGS) entry which is preliminary data.</text>
</comment>
<dbReference type="InterPro" id="IPR009057">
    <property type="entry name" value="Homeodomain-like_sf"/>
</dbReference>